<dbReference type="Proteomes" id="UP001188597">
    <property type="component" value="Unassembled WGS sequence"/>
</dbReference>
<accession>A0AA88UVR9</accession>
<reference evidence="1" key="1">
    <citation type="submission" date="2022-12" db="EMBL/GenBank/DDBJ databases">
        <title>Draft genome assemblies for two species of Escallonia (Escalloniales).</title>
        <authorList>
            <person name="Chanderbali A."/>
            <person name="Dervinis C."/>
            <person name="Anghel I."/>
            <person name="Soltis D."/>
            <person name="Soltis P."/>
            <person name="Zapata F."/>
        </authorList>
    </citation>
    <scope>NUCLEOTIDE SEQUENCE</scope>
    <source>
        <strain evidence="1">UCBG64.0493</strain>
        <tissue evidence="1">Leaf</tissue>
    </source>
</reference>
<gene>
    <name evidence="1" type="ORF">RJ639_029479</name>
</gene>
<organism evidence="1 2">
    <name type="scientific">Escallonia herrerae</name>
    <dbReference type="NCBI Taxonomy" id="1293975"/>
    <lineage>
        <taxon>Eukaryota</taxon>
        <taxon>Viridiplantae</taxon>
        <taxon>Streptophyta</taxon>
        <taxon>Embryophyta</taxon>
        <taxon>Tracheophyta</taxon>
        <taxon>Spermatophyta</taxon>
        <taxon>Magnoliopsida</taxon>
        <taxon>eudicotyledons</taxon>
        <taxon>Gunneridae</taxon>
        <taxon>Pentapetalae</taxon>
        <taxon>asterids</taxon>
        <taxon>campanulids</taxon>
        <taxon>Escalloniales</taxon>
        <taxon>Escalloniaceae</taxon>
        <taxon>Escallonia</taxon>
    </lineage>
</organism>
<comment type="caution">
    <text evidence="1">The sequence shown here is derived from an EMBL/GenBank/DDBJ whole genome shotgun (WGS) entry which is preliminary data.</text>
</comment>
<evidence type="ECO:0000313" key="2">
    <source>
        <dbReference type="Proteomes" id="UP001188597"/>
    </source>
</evidence>
<proteinExistence type="predicted"/>
<evidence type="ECO:0000313" key="1">
    <source>
        <dbReference type="EMBL" id="KAK2996133.1"/>
    </source>
</evidence>
<keyword evidence="2" id="KW-1185">Reference proteome</keyword>
<sequence>ALPKIDKGNRIRTLKGQEGFQTKSLVVLTVLKAEHRCCEHEQHSISLTFLKLRGELPAFTGGIRAQRPNGPSTPILVFKKCQRVLGTYKHNE</sequence>
<dbReference type="AlphaFoldDB" id="A0AA88UVR9"/>
<name>A0AA88UVR9_9ASTE</name>
<protein>
    <submittedName>
        <fullName evidence="1">Uncharacterized protein</fullName>
    </submittedName>
</protein>
<feature type="non-terminal residue" evidence="1">
    <location>
        <position position="92"/>
    </location>
</feature>
<dbReference type="EMBL" id="JAVXUP010005517">
    <property type="protein sequence ID" value="KAK2996133.1"/>
    <property type="molecule type" value="Genomic_DNA"/>
</dbReference>